<dbReference type="InterPro" id="IPR001680">
    <property type="entry name" value="WD40_rpt"/>
</dbReference>
<dbReference type="SUPFAM" id="SSF50998">
    <property type="entry name" value="Quinoprotein alcohol dehydrogenase-like"/>
    <property type="match status" value="1"/>
</dbReference>
<gene>
    <name evidence="5" type="ORF">K239x_05040</name>
</gene>
<keyword evidence="6" id="KW-1185">Reference proteome</keyword>
<keyword evidence="4" id="KW-0812">Transmembrane</keyword>
<dbReference type="InterPro" id="IPR029058">
    <property type="entry name" value="AB_hydrolase_fold"/>
</dbReference>
<evidence type="ECO:0000256" key="4">
    <source>
        <dbReference type="SAM" id="Phobius"/>
    </source>
</evidence>
<dbReference type="GO" id="GO:0016787">
    <property type="term" value="F:hydrolase activity"/>
    <property type="evidence" value="ECO:0007669"/>
    <property type="project" value="UniProtKB-KW"/>
</dbReference>
<proteinExistence type="predicted"/>
<feature type="compositionally biased region" description="Polar residues" evidence="3">
    <location>
        <begin position="43"/>
        <end position="55"/>
    </location>
</feature>
<feature type="transmembrane region" description="Helical" evidence="4">
    <location>
        <begin position="20"/>
        <end position="38"/>
    </location>
</feature>
<dbReference type="InterPro" id="IPR015943">
    <property type="entry name" value="WD40/YVTN_repeat-like_dom_sf"/>
</dbReference>
<dbReference type="Gene3D" id="3.40.50.1820">
    <property type="entry name" value="alpha/beta hydrolase"/>
    <property type="match status" value="1"/>
</dbReference>
<keyword evidence="2" id="KW-0677">Repeat</keyword>
<organism evidence="5 6">
    <name type="scientific">Stieleria marina</name>
    <dbReference type="NCBI Taxonomy" id="1930275"/>
    <lineage>
        <taxon>Bacteria</taxon>
        <taxon>Pseudomonadati</taxon>
        <taxon>Planctomycetota</taxon>
        <taxon>Planctomycetia</taxon>
        <taxon>Pirellulales</taxon>
        <taxon>Pirellulaceae</taxon>
        <taxon>Stieleria</taxon>
    </lineage>
</organism>
<dbReference type="InterPro" id="IPR050505">
    <property type="entry name" value="WDR55/POC1"/>
</dbReference>
<dbReference type="Gene3D" id="2.130.10.10">
    <property type="entry name" value="YVTN repeat-like/Quinoprotein amine dehydrogenase"/>
    <property type="match status" value="3"/>
</dbReference>
<dbReference type="PANTHER" id="PTHR44019">
    <property type="entry name" value="WD REPEAT-CONTAINING PROTEIN 55"/>
    <property type="match status" value="1"/>
</dbReference>
<evidence type="ECO:0000256" key="2">
    <source>
        <dbReference type="ARBA" id="ARBA00022737"/>
    </source>
</evidence>
<keyword evidence="1" id="KW-0853">WD repeat</keyword>
<dbReference type="SUPFAM" id="SSF101898">
    <property type="entry name" value="NHL repeat"/>
    <property type="match status" value="1"/>
</dbReference>
<evidence type="ECO:0000313" key="6">
    <source>
        <dbReference type="Proteomes" id="UP000319817"/>
    </source>
</evidence>
<keyword evidence="4" id="KW-0472">Membrane</keyword>
<dbReference type="SUPFAM" id="SSF53474">
    <property type="entry name" value="alpha/beta-Hydrolases"/>
    <property type="match status" value="1"/>
</dbReference>
<dbReference type="OrthoDB" id="9805123at2"/>
<evidence type="ECO:0000256" key="1">
    <source>
        <dbReference type="ARBA" id="ARBA00022574"/>
    </source>
</evidence>
<dbReference type="PANTHER" id="PTHR44019:SF8">
    <property type="entry name" value="POC1 CENTRIOLAR PROTEIN HOMOLOG"/>
    <property type="match status" value="1"/>
</dbReference>
<dbReference type="SMART" id="SM00320">
    <property type="entry name" value="WD40"/>
    <property type="match status" value="6"/>
</dbReference>
<accession>A0A517NN74</accession>
<dbReference type="InterPro" id="IPR011047">
    <property type="entry name" value="Quinoprotein_ADH-like_sf"/>
</dbReference>
<evidence type="ECO:0000256" key="3">
    <source>
        <dbReference type="SAM" id="MobiDB-lite"/>
    </source>
</evidence>
<keyword evidence="4" id="KW-1133">Transmembrane helix</keyword>
<name>A0A517NN74_9BACT</name>
<evidence type="ECO:0000313" key="5">
    <source>
        <dbReference type="EMBL" id="QDT08564.1"/>
    </source>
</evidence>
<dbReference type="Pfam" id="PF00400">
    <property type="entry name" value="WD40"/>
    <property type="match status" value="1"/>
</dbReference>
<keyword evidence="5" id="KW-0378">Hydrolase</keyword>
<reference evidence="5 6" key="1">
    <citation type="submission" date="2019-02" db="EMBL/GenBank/DDBJ databases">
        <title>Deep-cultivation of Planctomycetes and their phenomic and genomic characterization uncovers novel biology.</title>
        <authorList>
            <person name="Wiegand S."/>
            <person name="Jogler M."/>
            <person name="Boedeker C."/>
            <person name="Pinto D."/>
            <person name="Vollmers J."/>
            <person name="Rivas-Marin E."/>
            <person name="Kohn T."/>
            <person name="Peeters S.H."/>
            <person name="Heuer A."/>
            <person name="Rast P."/>
            <person name="Oberbeckmann S."/>
            <person name="Bunk B."/>
            <person name="Jeske O."/>
            <person name="Meyerdierks A."/>
            <person name="Storesund J.E."/>
            <person name="Kallscheuer N."/>
            <person name="Luecker S."/>
            <person name="Lage O.M."/>
            <person name="Pohl T."/>
            <person name="Merkel B.J."/>
            <person name="Hornburger P."/>
            <person name="Mueller R.-W."/>
            <person name="Bruemmer F."/>
            <person name="Labrenz M."/>
            <person name="Spormann A.M."/>
            <person name="Op den Camp H."/>
            <person name="Overmann J."/>
            <person name="Amann R."/>
            <person name="Jetten M.S.M."/>
            <person name="Mascher T."/>
            <person name="Medema M.H."/>
            <person name="Devos D.P."/>
            <person name="Kaster A.-K."/>
            <person name="Ovreas L."/>
            <person name="Rohde M."/>
            <person name="Galperin M.Y."/>
            <person name="Jogler C."/>
        </authorList>
    </citation>
    <scope>NUCLEOTIDE SEQUENCE [LARGE SCALE GENOMIC DNA]</scope>
    <source>
        <strain evidence="5 6">K23_9</strain>
    </source>
</reference>
<dbReference type="AlphaFoldDB" id="A0A517NN74"/>
<dbReference type="Proteomes" id="UP000319817">
    <property type="component" value="Chromosome"/>
</dbReference>
<sequence>MLNEPKPSDKQASKTRPTAILIACLFIAGTTVSLITWMDQPSNRNAQRSNASTPNTRKHSKTKLSRPAYRFVLATSDVNANVKVDLSGDQTESRYVARFVQPSPGKSTQLFDMKHDRLHSSLAMVAPNLLISADTDAFAWIDLDRLETVRRDRPPRTRPTTYIRRLVASSDAQRVVGAMSENPPVILDVQSRNVTPISIDTQSAKDQGIIPTGIPQDLSSDSKTFLYLDDKRHQRGWETRRIVLCDLATGAVNLLPFFPTPSKKPTTAKRIDTPLPFAISPSATVKNARFFIKAKYVVAVNQQQERDGSFLFCINAATGECTRQRSLPDLDAEVFAVAAEAPLVATVNGKNGSINIWKGAHLDSHCELAAQGAAPRSIAFTKDGKHLAAIDKSGLVSLWDVDAKHKQDIGLHGGEGLTIIFSLDEMQIFSSARDGRIKGWKTKDNTPLYAETSETMKEVAAAKPPQAEQLAISPDGRFLATIEIAGSDAGSVKIWNAATGEGVWEQSVTDPTGIAFTTKPSQLLVASKSGSLTKLDLQQIGSTGSVSLPPAKLPRLPERFQASRFLGRGVANTCSELQVSRDGQVIAVRSGPYLRHAKLNALGQMTTFANVTWNAMSSLSSTQTFQAVAISGDGALMAGASRGRIYIRRVATGENIQGIRIRSSLKKSTSLDFSADGSQIACLVDGETVVYDVSTGRAIQKIENSTAAIFFDRADGKILHGNKMGEVTVTDVSTKQSSVLFAIDHPVKSLSVDRQGCIAVLDGTSAVHLYEPTEGQRARQQTWTRLGNQEFMHVQPGKIVPDGQSYSQWRERFQTRIIGIESTMTRTFVVPRLSGSERVLYRSAGRRMKALLHKPKSAARQLPALIYLHGGYKLGAEDMTSVLEVTGERFVVMTPAFRGENGNDGTFEMMCGEVDDARGAIRWLATQPFVDPKRIYVFGHSLGGGVSALLSLRDSVPIVHSGSCGGLYPDEIFDEWTDITPFDDTPAERKARLLIGNVEHMQRPHFAYLGKSDPLATIADIDTRDTQLQIKRVAGDHFSSLKESLRLYIDEIE</sequence>
<dbReference type="EMBL" id="CP036526">
    <property type="protein sequence ID" value="QDT08564.1"/>
    <property type="molecule type" value="Genomic_DNA"/>
</dbReference>
<protein>
    <submittedName>
        <fullName evidence="5">Alpha/beta hydrolase family protein</fullName>
    </submittedName>
</protein>
<feature type="region of interest" description="Disordered" evidence="3">
    <location>
        <begin position="43"/>
        <end position="64"/>
    </location>
</feature>